<sequence length="106" mass="12268">MAFSIKYASLNRSLLSLFNFQMFTLFLMRYCFLILNMIDQIVSLSVTSMVRKYLRVKVLVPLSFPMSKDQRVSYSLFKTNFGTMHYLGILPTVNNAEEITISSFLA</sequence>
<feature type="transmembrane region" description="Helical" evidence="1">
    <location>
        <begin position="20"/>
        <end position="42"/>
    </location>
</feature>
<evidence type="ECO:0000256" key="1">
    <source>
        <dbReference type="SAM" id="Phobius"/>
    </source>
</evidence>
<evidence type="ECO:0000313" key="3">
    <source>
        <dbReference type="WBParaSite" id="Hba_03613"/>
    </source>
</evidence>
<reference evidence="3" key="1">
    <citation type="submission" date="2016-11" db="UniProtKB">
        <authorList>
            <consortium name="WormBaseParasite"/>
        </authorList>
    </citation>
    <scope>IDENTIFICATION</scope>
</reference>
<dbReference type="WBParaSite" id="Hba_03613">
    <property type="protein sequence ID" value="Hba_03613"/>
    <property type="gene ID" value="Hba_03613"/>
</dbReference>
<protein>
    <submittedName>
        <fullName evidence="3">Ovule protein</fullName>
    </submittedName>
</protein>
<dbReference type="Proteomes" id="UP000095283">
    <property type="component" value="Unplaced"/>
</dbReference>
<keyword evidence="1" id="KW-1133">Transmembrane helix</keyword>
<dbReference type="AlphaFoldDB" id="A0A1I7WFB9"/>
<name>A0A1I7WFB9_HETBA</name>
<accession>A0A1I7WFB9</accession>
<keyword evidence="1" id="KW-0812">Transmembrane</keyword>
<organism evidence="2 3">
    <name type="scientific">Heterorhabditis bacteriophora</name>
    <name type="common">Entomopathogenic nematode worm</name>
    <dbReference type="NCBI Taxonomy" id="37862"/>
    <lineage>
        <taxon>Eukaryota</taxon>
        <taxon>Metazoa</taxon>
        <taxon>Ecdysozoa</taxon>
        <taxon>Nematoda</taxon>
        <taxon>Chromadorea</taxon>
        <taxon>Rhabditida</taxon>
        <taxon>Rhabditina</taxon>
        <taxon>Rhabditomorpha</taxon>
        <taxon>Strongyloidea</taxon>
        <taxon>Heterorhabditidae</taxon>
        <taxon>Heterorhabditis</taxon>
    </lineage>
</organism>
<evidence type="ECO:0000313" key="2">
    <source>
        <dbReference type="Proteomes" id="UP000095283"/>
    </source>
</evidence>
<proteinExistence type="predicted"/>
<keyword evidence="2" id="KW-1185">Reference proteome</keyword>
<keyword evidence="1" id="KW-0472">Membrane</keyword>